<dbReference type="FunFam" id="1.10.630.10:FF:000018">
    <property type="entry name" value="Cytochrome P450 monooxygenase"/>
    <property type="match status" value="1"/>
</dbReference>
<evidence type="ECO:0000256" key="4">
    <source>
        <dbReference type="ARBA" id="ARBA00023002"/>
    </source>
</evidence>
<dbReference type="PANTHER" id="PTHR46696">
    <property type="entry name" value="P450, PUTATIVE (EUROFUNG)-RELATED"/>
    <property type="match status" value="1"/>
</dbReference>
<keyword evidence="6 7" id="KW-0503">Monooxygenase</keyword>
<dbReference type="InterPro" id="IPR036396">
    <property type="entry name" value="Cyt_P450_sf"/>
</dbReference>
<dbReference type="InterPro" id="IPR017972">
    <property type="entry name" value="Cyt_P450_CS"/>
</dbReference>
<name>A0A0S4QYW8_9ACTN</name>
<dbReference type="Gene3D" id="1.10.630.10">
    <property type="entry name" value="Cytochrome P450"/>
    <property type="match status" value="1"/>
</dbReference>
<keyword evidence="3 7" id="KW-0479">Metal-binding</keyword>
<evidence type="ECO:0000256" key="2">
    <source>
        <dbReference type="ARBA" id="ARBA00022617"/>
    </source>
</evidence>
<dbReference type="GO" id="GO:0006707">
    <property type="term" value="P:cholesterol catabolic process"/>
    <property type="evidence" value="ECO:0007669"/>
    <property type="project" value="TreeGrafter"/>
</dbReference>
<dbReference type="GO" id="GO:0008395">
    <property type="term" value="F:steroid hydroxylase activity"/>
    <property type="evidence" value="ECO:0007669"/>
    <property type="project" value="TreeGrafter"/>
</dbReference>
<evidence type="ECO:0000256" key="7">
    <source>
        <dbReference type="RuleBase" id="RU000461"/>
    </source>
</evidence>
<evidence type="ECO:0000313" key="9">
    <source>
        <dbReference type="Proteomes" id="UP000198802"/>
    </source>
</evidence>
<organism evidence="8 9">
    <name type="scientific">Parafrankia irregularis</name>
    <dbReference type="NCBI Taxonomy" id="795642"/>
    <lineage>
        <taxon>Bacteria</taxon>
        <taxon>Bacillati</taxon>
        <taxon>Actinomycetota</taxon>
        <taxon>Actinomycetes</taxon>
        <taxon>Frankiales</taxon>
        <taxon>Frankiaceae</taxon>
        <taxon>Parafrankia</taxon>
    </lineage>
</organism>
<accession>A0A0S4QYW8</accession>
<sequence>MVACPDVRPALGAEAGLGFGIRIVRQPHVEGQGPLTTISADDLYYDPFDFEIDNDPYPVWRRLRDEAPLYYNERYEFYALSRYTDVAPALTDWQTYRSGKGSVLEVIRANIEIPPGVILFEDPPLHDIHRGLLARVFTPKRMSALEPKIREFTVRCLDPLVGAGTFDLIQQLGAQMPMRTIGFLLGIPESDQEAIRDRLDKGMNLEETSSEEMYGDGFLDGSMFAEYIDWRAKHPSDDLMTEMLNTEFEDETGTVRRLSREEILTYVTLLAGAGNETTTRLIGWTGKLLAEHPDQRREIARDRSLLPNAIEEILRFEAPSPIQARSVARDVELYGQTVPEGSIMTLLNASANRDERHFPDPDIFDIHRRIDRHLSFGYGIHFCLGASLARLEGRVALDELLNRWTDWDVDWGNAKLAHTSTARGWERLPVTLG</sequence>
<evidence type="ECO:0000256" key="1">
    <source>
        <dbReference type="ARBA" id="ARBA00010617"/>
    </source>
</evidence>
<dbReference type="GO" id="GO:0005506">
    <property type="term" value="F:iron ion binding"/>
    <property type="evidence" value="ECO:0007669"/>
    <property type="project" value="InterPro"/>
</dbReference>
<gene>
    <name evidence="8" type="ORF">Ga0074812_13866</name>
</gene>
<evidence type="ECO:0000313" key="8">
    <source>
        <dbReference type="EMBL" id="CUU60351.1"/>
    </source>
</evidence>
<dbReference type="GO" id="GO:0020037">
    <property type="term" value="F:heme binding"/>
    <property type="evidence" value="ECO:0007669"/>
    <property type="project" value="InterPro"/>
</dbReference>
<dbReference type="SUPFAM" id="SSF48264">
    <property type="entry name" value="Cytochrome P450"/>
    <property type="match status" value="1"/>
</dbReference>
<dbReference type="InterPro" id="IPR002397">
    <property type="entry name" value="Cyt_P450_B"/>
</dbReference>
<keyword evidence="4 7" id="KW-0560">Oxidoreductase</keyword>
<dbReference type="Pfam" id="PF00067">
    <property type="entry name" value="p450"/>
    <property type="match status" value="1"/>
</dbReference>
<dbReference type="CDD" id="cd11078">
    <property type="entry name" value="CYP130-like"/>
    <property type="match status" value="1"/>
</dbReference>
<comment type="similarity">
    <text evidence="1 7">Belongs to the cytochrome P450 family.</text>
</comment>
<dbReference type="PRINTS" id="PR00359">
    <property type="entry name" value="BP450"/>
</dbReference>
<dbReference type="PRINTS" id="PR00385">
    <property type="entry name" value="P450"/>
</dbReference>
<dbReference type="EMBL" id="FAOZ01000038">
    <property type="protein sequence ID" value="CUU60351.1"/>
    <property type="molecule type" value="Genomic_DNA"/>
</dbReference>
<keyword evidence="2 7" id="KW-0349">Heme</keyword>
<dbReference type="InterPro" id="IPR001128">
    <property type="entry name" value="Cyt_P450"/>
</dbReference>
<evidence type="ECO:0000256" key="6">
    <source>
        <dbReference type="ARBA" id="ARBA00023033"/>
    </source>
</evidence>
<reference evidence="9" key="1">
    <citation type="submission" date="2015-11" db="EMBL/GenBank/DDBJ databases">
        <authorList>
            <person name="Varghese N."/>
        </authorList>
    </citation>
    <scope>NUCLEOTIDE SEQUENCE [LARGE SCALE GENOMIC DNA]</scope>
    <source>
        <strain evidence="9">DSM 45899</strain>
    </source>
</reference>
<proteinExistence type="inferred from homology"/>
<evidence type="ECO:0000256" key="5">
    <source>
        <dbReference type="ARBA" id="ARBA00023004"/>
    </source>
</evidence>
<keyword evidence="9" id="KW-1185">Reference proteome</keyword>
<evidence type="ECO:0000256" key="3">
    <source>
        <dbReference type="ARBA" id="ARBA00022723"/>
    </source>
</evidence>
<protein>
    <submittedName>
        <fullName evidence="8">Cytochrome P450</fullName>
    </submittedName>
</protein>
<dbReference type="GO" id="GO:0036199">
    <property type="term" value="F:cholest-4-en-3-one 26-monooxygenase activity"/>
    <property type="evidence" value="ECO:0007669"/>
    <property type="project" value="TreeGrafter"/>
</dbReference>
<dbReference type="PROSITE" id="PS00086">
    <property type="entry name" value="CYTOCHROME_P450"/>
    <property type="match status" value="1"/>
</dbReference>
<keyword evidence="5 7" id="KW-0408">Iron</keyword>
<dbReference type="PANTHER" id="PTHR46696:SF4">
    <property type="entry name" value="BIOTIN BIOSYNTHESIS CYTOCHROME P450"/>
    <property type="match status" value="1"/>
</dbReference>
<dbReference type="AlphaFoldDB" id="A0A0S4QYW8"/>
<dbReference type="Proteomes" id="UP000198802">
    <property type="component" value="Unassembled WGS sequence"/>
</dbReference>